<keyword evidence="4" id="KW-1185">Reference proteome</keyword>
<organism evidence="3 4">
    <name type="scientific">Coccomyxa viridis</name>
    <dbReference type="NCBI Taxonomy" id="1274662"/>
    <lineage>
        <taxon>Eukaryota</taxon>
        <taxon>Viridiplantae</taxon>
        <taxon>Chlorophyta</taxon>
        <taxon>core chlorophytes</taxon>
        <taxon>Trebouxiophyceae</taxon>
        <taxon>Trebouxiophyceae incertae sedis</taxon>
        <taxon>Coccomyxaceae</taxon>
        <taxon>Coccomyxa</taxon>
    </lineage>
</organism>
<feature type="compositionally biased region" description="Basic and acidic residues" evidence="1">
    <location>
        <begin position="1"/>
        <end position="12"/>
    </location>
</feature>
<keyword evidence="2" id="KW-0812">Transmembrane</keyword>
<keyword evidence="2" id="KW-0472">Membrane</keyword>
<sequence length="186" mass="19817">MGMRREQERLDDQNSEDFPLRSDGPTVKAGNYPFKFDPLTISILAVIIVLNAAFVACCLHIIWTRLCCPTRRDPAASLAPAAGDVPRAGVAGGGPEAEGNASRAHIGMTAVVQPNDEVAIAVRIIPEAGPVQAQDRQDATHAAAQPSSDSASSVHTPTGMFKNPVFSIFDNQARRDMSRDPVTSII</sequence>
<feature type="region of interest" description="Disordered" evidence="1">
    <location>
        <begin position="131"/>
        <end position="158"/>
    </location>
</feature>
<feature type="region of interest" description="Disordered" evidence="1">
    <location>
        <begin position="1"/>
        <end position="24"/>
    </location>
</feature>
<evidence type="ECO:0000256" key="1">
    <source>
        <dbReference type="SAM" id="MobiDB-lite"/>
    </source>
</evidence>
<dbReference type="EMBL" id="CAXHTA020000004">
    <property type="protein sequence ID" value="CAL5220895.1"/>
    <property type="molecule type" value="Genomic_DNA"/>
</dbReference>
<name>A0ABP1FLP8_9CHLO</name>
<evidence type="ECO:0000313" key="3">
    <source>
        <dbReference type="EMBL" id="CAL5220895.1"/>
    </source>
</evidence>
<protein>
    <submittedName>
        <fullName evidence="3">G2987 protein</fullName>
    </submittedName>
</protein>
<feature type="transmembrane region" description="Helical" evidence="2">
    <location>
        <begin position="41"/>
        <end position="63"/>
    </location>
</feature>
<evidence type="ECO:0000313" key="4">
    <source>
        <dbReference type="Proteomes" id="UP001497392"/>
    </source>
</evidence>
<evidence type="ECO:0000256" key="2">
    <source>
        <dbReference type="SAM" id="Phobius"/>
    </source>
</evidence>
<dbReference type="Proteomes" id="UP001497392">
    <property type="component" value="Unassembled WGS sequence"/>
</dbReference>
<proteinExistence type="predicted"/>
<accession>A0ABP1FLP8</accession>
<feature type="compositionally biased region" description="Low complexity" evidence="1">
    <location>
        <begin position="142"/>
        <end position="153"/>
    </location>
</feature>
<comment type="caution">
    <text evidence="3">The sequence shown here is derived from an EMBL/GenBank/DDBJ whole genome shotgun (WGS) entry which is preliminary data.</text>
</comment>
<reference evidence="3 4" key="1">
    <citation type="submission" date="2024-06" db="EMBL/GenBank/DDBJ databases">
        <authorList>
            <person name="Kraege A."/>
            <person name="Thomma B."/>
        </authorList>
    </citation>
    <scope>NUCLEOTIDE SEQUENCE [LARGE SCALE GENOMIC DNA]</scope>
</reference>
<gene>
    <name evidence="3" type="primary">g2987</name>
    <name evidence="3" type="ORF">VP750_LOCUS2554</name>
</gene>
<keyword evidence="2" id="KW-1133">Transmembrane helix</keyword>